<keyword evidence="1" id="KW-0812">Transmembrane</keyword>
<reference evidence="2 3" key="1">
    <citation type="submission" date="2019-03" db="EMBL/GenBank/DDBJ databases">
        <title>Genomic analyses of the natural microbiome of Caenorhabditis elegans.</title>
        <authorList>
            <person name="Samuel B."/>
        </authorList>
    </citation>
    <scope>NUCLEOTIDE SEQUENCE [LARGE SCALE GENOMIC DNA]</scope>
    <source>
        <strain evidence="2 3">BIGb0156</strain>
    </source>
</reference>
<feature type="transmembrane region" description="Helical" evidence="1">
    <location>
        <begin position="51"/>
        <end position="81"/>
    </location>
</feature>
<sequence>MNIITKPMIITVLIIPLSLPTMFFTLFYYVAHCRWLMSVTHLSGLLHWQRYSAQLCITLVVMLMVISLLSAALTALLVMLINKRVPSAKR</sequence>
<keyword evidence="1" id="KW-0472">Membrane</keyword>
<name>A0A4R6EI80_SCAGO</name>
<gene>
    <name evidence="2" type="ORF">EC847_107142</name>
</gene>
<comment type="caution">
    <text evidence="2">The sequence shown here is derived from an EMBL/GenBank/DDBJ whole genome shotgun (WGS) entry which is preliminary data.</text>
</comment>
<accession>A0A4R6EI80</accession>
<proteinExistence type="predicted"/>
<dbReference type="AlphaFoldDB" id="A0A4R6EI80"/>
<keyword evidence="1" id="KW-1133">Transmembrane helix</keyword>
<evidence type="ECO:0000256" key="1">
    <source>
        <dbReference type="SAM" id="Phobius"/>
    </source>
</evidence>
<feature type="transmembrane region" description="Helical" evidence="1">
    <location>
        <begin position="12"/>
        <end position="31"/>
    </location>
</feature>
<dbReference type="Proteomes" id="UP000295530">
    <property type="component" value="Unassembled WGS sequence"/>
</dbReference>
<keyword evidence="3" id="KW-1185">Reference proteome</keyword>
<organism evidence="2 3">
    <name type="scientific">Scandinavium goeteborgense</name>
    <dbReference type="NCBI Taxonomy" id="1851514"/>
    <lineage>
        <taxon>Bacteria</taxon>
        <taxon>Pseudomonadati</taxon>
        <taxon>Pseudomonadota</taxon>
        <taxon>Gammaproteobacteria</taxon>
        <taxon>Enterobacterales</taxon>
        <taxon>Enterobacteriaceae</taxon>
        <taxon>Scandinavium</taxon>
    </lineage>
</organism>
<dbReference type="EMBL" id="SNVX01000007">
    <property type="protein sequence ID" value="TDN57658.1"/>
    <property type="molecule type" value="Genomic_DNA"/>
</dbReference>
<evidence type="ECO:0000313" key="3">
    <source>
        <dbReference type="Proteomes" id="UP000295530"/>
    </source>
</evidence>
<evidence type="ECO:0000313" key="2">
    <source>
        <dbReference type="EMBL" id="TDN57658.1"/>
    </source>
</evidence>
<protein>
    <submittedName>
        <fullName evidence="2">Uncharacterized protein</fullName>
    </submittedName>
</protein>